<reference evidence="2" key="1">
    <citation type="journal article" date="2013" name="Genome Announc.">
        <title>Genome sequence of the food spoilage yeast Zygosaccharomyces bailii CLIB 213(T).</title>
        <authorList>
            <person name="Galeote V."/>
            <person name="Bigey F."/>
            <person name="Devillers H."/>
            <person name="Neuveglise C."/>
            <person name="Dequin S."/>
        </authorList>
    </citation>
    <scope>NUCLEOTIDE SEQUENCE [LARGE SCALE GENOMIC DNA]</scope>
    <source>
        <strain evidence="2">CLIB 213 / ATCC 58445 / CBS 680 / CCRC 21525 / NBRC 1098 / NCYC 1416 / NRRL Y-2227</strain>
    </source>
</reference>
<name>A0A8J2X7U9_ZYGB2</name>
<evidence type="ECO:0000313" key="1">
    <source>
        <dbReference type="EMBL" id="CDF87239.1"/>
    </source>
</evidence>
<evidence type="ECO:0000313" key="2">
    <source>
        <dbReference type="Proteomes" id="UP000019375"/>
    </source>
</evidence>
<sequence length="354" mass="41894">MKRAFSSLSSRLLKSESDELKSTIEFLAKGSKRPTLSSLLDRRTSSNGNLSRKDESKHVERVLKILNSSLPEVDSKKKRVQAHYDILFSQLKDIAQQSWQKPFQNIPDNSSRQYEYLMLQQYMGKLQSIPQLAKILLSKNFQDFNRLWENRMLFDDKQQLHLSVLLYYRCRNPRIREEFEDKWLEQFKTMHISVQRLFWRCLTRENADIIQVIEETRSRMVNWTAHDTVVLYQSLYARAHLLPIPEESLSRNQQLFIMTLRILASHNLGKKWMVKLVKMSTENRLANENSAESMTITIYQYRFIRGLYLALQEVYSSCEGKRFSAELQQELQEVMASANNEEQEIKSQMSLKFI</sequence>
<keyword evidence="2" id="KW-1185">Reference proteome</keyword>
<dbReference type="Proteomes" id="UP000019375">
    <property type="component" value="Unassembled WGS sequence"/>
</dbReference>
<gene>
    <name evidence="1" type="ORF">BN860_01926g</name>
</gene>
<organism evidence="1 2">
    <name type="scientific">Zygosaccharomyces bailii (strain CLIB 213 / ATCC 58445 / CBS 680 / BCRC 21525 / NBRC 1098 / NCYC 1416 / NRRL Y-2227)</name>
    <dbReference type="NCBI Taxonomy" id="1333698"/>
    <lineage>
        <taxon>Eukaryota</taxon>
        <taxon>Fungi</taxon>
        <taxon>Dikarya</taxon>
        <taxon>Ascomycota</taxon>
        <taxon>Saccharomycotina</taxon>
        <taxon>Saccharomycetes</taxon>
        <taxon>Saccharomycetales</taxon>
        <taxon>Saccharomycetaceae</taxon>
        <taxon>Zygosaccharomyces</taxon>
    </lineage>
</organism>
<dbReference type="OrthoDB" id="4051837at2759"/>
<accession>A0A8J2X7U9</accession>
<dbReference type="EMBL" id="HG316454">
    <property type="protein sequence ID" value="CDF87239.1"/>
    <property type="molecule type" value="Genomic_DNA"/>
</dbReference>
<proteinExistence type="predicted"/>
<dbReference type="AlphaFoldDB" id="A0A8J2X7U9"/>
<protein>
    <submittedName>
        <fullName evidence="1">BN860_01926g1_1</fullName>
    </submittedName>
</protein>